<evidence type="ECO:0000256" key="2">
    <source>
        <dbReference type="SAM" id="MobiDB-lite"/>
    </source>
</evidence>
<dbReference type="PANTHER" id="PTHR46532:SF4">
    <property type="entry name" value="AAA+ ATPASE DOMAIN-CONTAINING PROTEIN"/>
    <property type="match status" value="1"/>
</dbReference>
<accession>A0A915ZGT3</accession>
<dbReference type="GO" id="GO:0005858">
    <property type="term" value="C:axonemal dynein complex"/>
    <property type="evidence" value="ECO:0007669"/>
    <property type="project" value="TreeGrafter"/>
</dbReference>
<evidence type="ECO:0000259" key="3">
    <source>
        <dbReference type="Pfam" id="PF08385"/>
    </source>
</evidence>
<dbReference type="AlphaFoldDB" id="A0A915ZGT3"/>
<comment type="similarity">
    <text evidence="1">Belongs to the dynein heavy chain family.</text>
</comment>
<dbReference type="GO" id="GO:0007018">
    <property type="term" value="P:microtubule-based movement"/>
    <property type="evidence" value="ECO:0007669"/>
    <property type="project" value="InterPro"/>
</dbReference>
<comment type="caution">
    <text evidence="4">The sequence shown here is derived from an EMBL/GenBank/DDBJ whole genome shotgun (WGS) entry which is preliminary data.</text>
</comment>
<dbReference type="GO" id="GO:0045505">
    <property type="term" value="F:dynein intermediate chain binding"/>
    <property type="evidence" value="ECO:0007669"/>
    <property type="project" value="InterPro"/>
</dbReference>
<evidence type="ECO:0000313" key="5">
    <source>
        <dbReference type="Proteomes" id="UP000684084"/>
    </source>
</evidence>
<proteinExistence type="inferred from homology"/>
<organism evidence="4 5">
    <name type="scientific">Rhizophagus irregularis</name>
    <dbReference type="NCBI Taxonomy" id="588596"/>
    <lineage>
        <taxon>Eukaryota</taxon>
        <taxon>Fungi</taxon>
        <taxon>Fungi incertae sedis</taxon>
        <taxon>Mucoromycota</taxon>
        <taxon>Glomeromycotina</taxon>
        <taxon>Glomeromycetes</taxon>
        <taxon>Glomerales</taxon>
        <taxon>Glomeraceae</taxon>
        <taxon>Rhizophagus</taxon>
    </lineage>
</organism>
<sequence length="586" mass="66429">MDVDTETSQGETIAGGPTTTSLVTPCEPNQLQDYFDKLLPLVLGAESSDLANSLWSVSDTTDKLKRFINDPQVNVIFFTKRRDDKKEEDEQATFTYSYICTQEITYNSNNVASVAFIKYVPTLDGSRAIQTQIQLINLPGPASSDSGSTGISPYEALHSYIHLAVAPYFDAYARARERDANEGLINIGGKKHDDSKIDIPMVKKKITELELSLLLSQQNVEIPEISLNIHPVVQKTVEECREKGKRVTVDMIENQALLTDSTFLNKLQADVNGWIKEIKKVTKLSRDPASGTAIQEINFWLSMEKALEGIDEQLKGDHIELTLGILRHAKRYHTTVSFIADTGLKESKEKVNKYNQLMKDFPLDELLSAPDVNKIKESLDIIFTHLKKLRLSTYPIKKALVLVEAISRDLNDQLLRVLGNRGLMYMEYEDFEKIMSGAEDVFKTWDENIKEFKDIARDVTRKRSDKFIPIKISPAHDKLQERVAFVRNFRKQHEQLHPTIVKVINSMEEVKLAYESVKDIDVLDVSIEALFVLVYYWVDNVKGGAERIVDNDGIINYLIILLKHGPNSSNYIGNSRYSKLAAANEY</sequence>
<protein>
    <recommendedName>
        <fullName evidence="3">Dynein heavy chain tail domain-containing protein</fullName>
    </recommendedName>
</protein>
<gene>
    <name evidence="4" type="ORF">CHRIB12_LOCUS14289</name>
</gene>
<name>A0A915ZGT3_9GLOM</name>
<dbReference type="InterPro" id="IPR026983">
    <property type="entry name" value="DHC"/>
</dbReference>
<dbReference type="EMBL" id="CAGKOT010000032">
    <property type="protein sequence ID" value="CAB5374006.1"/>
    <property type="molecule type" value="Genomic_DNA"/>
</dbReference>
<feature type="region of interest" description="Disordered" evidence="2">
    <location>
        <begin position="1"/>
        <end position="23"/>
    </location>
</feature>
<dbReference type="PANTHER" id="PTHR46532">
    <property type="entry name" value="MALE FERTILITY FACTOR KL5"/>
    <property type="match status" value="1"/>
</dbReference>
<evidence type="ECO:0000313" key="4">
    <source>
        <dbReference type="EMBL" id="CAB5374006.1"/>
    </source>
</evidence>
<feature type="domain" description="Dynein heavy chain tail" evidence="3">
    <location>
        <begin position="264"/>
        <end position="529"/>
    </location>
</feature>
<dbReference type="GO" id="GO:0051959">
    <property type="term" value="F:dynein light intermediate chain binding"/>
    <property type="evidence" value="ECO:0007669"/>
    <property type="project" value="InterPro"/>
</dbReference>
<dbReference type="OrthoDB" id="2146272at2759"/>
<dbReference type="Proteomes" id="UP000684084">
    <property type="component" value="Unassembled WGS sequence"/>
</dbReference>
<dbReference type="VEuPathDB" id="FungiDB:RhiirFUN_015178"/>
<dbReference type="Pfam" id="PF08385">
    <property type="entry name" value="DHC_N1"/>
    <property type="match status" value="1"/>
</dbReference>
<reference evidence="4" key="1">
    <citation type="submission" date="2020-05" db="EMBL/GenBank/DDBJ databases">
        <authorList>
            <person name="Rincon C."/>
            <person name="Sanders R I."/>
            <person name="Robbins C."/>
            <person name="Chaturvedi A."/>
        </authorList>
    </citation>
    <scope>NUCLEOTIDE SEQUENCE</scope>
    <source>
        <strain evidence="4">CHB12</strain>
    </source>
</reference>
<evidence type="ECO:0000256" key="1">
    <source>
        <dbReference type="ARBA" id="ARBA00008887"/>
    </source>
</evidence>
<dbReference type="InterPro" id="IPR013594">
    <property type="entry name" value="Dynein_heavy_tail"/>
</dbReference>